<evidence type="ECO:0000313" key="11">
    <source>
        <dbReference type="Proteomes" id="UP001348492"/>
    </source>
</evidence>
<dbReference type="EMBL" id="CP117523">
    <property type="protein sequence ID" value="WWD83920.1"/>
    <property type="molecule type" value="Genomic_DNA"/>
</dbReference>
<keyword evidence="5 8" id="KW-0812">Transmembrane</keyword>
<feature type="transmembrane region" description="Helical" evidence="8">
    <location>
        <begin position="237"/>
        <end position="255"/>
    </location>
</feature>
<dbReference type="RefSeq" id="WP_018590607.1">
    <property type="nucleotide sequence ID" value="NZ_CP117523.1"/>
</dbReference>
<proteinExistence type="inferred from homology"/>
<feature type="transmembrane region" description="Helical" evidence="8">
    <location>
        <begin position="511"/>
        <end position="534"/>
    </location>
</feature>
<dbReference type="InterPro" id="IPR035906">
    <property type="entry name" value="MetI-like_sf"/>
</dbReference>
<evidence type="ECO:0000256" key="6">
    <source>
        <dbReference type="ARBA" id="ARBA00022989"/>
    </source>
</evidence>
<feature type="transmembrane region" description="Helical" evidence="8">
    <location>
        <begin position="9"/>
        <end position="32"/>
    </location>
</feature>
<keyword evidence="6 8" id="KW-1133">Transmembrane helix</keyword>
<evidence type="ECO:0000256" key="4">
    <source>
        <dbReference type="ARBA" id="ARBA00022519"/>
    </source>
</evidence>
<feature type="transmembrane region" description="Helical" evidence="8">
    <location>
        <begin position="100"/>
        <end position="120"/>
    </location>
</feature>
<dbReference type="Proteomes" id="UP001348492">
    <property type="component" value="Chromosome"/>
</dbReference>
<keyword evidence="3" id="KW-1003">Cell membrane</keyword>
<gene>
    <name evidence="10" type="ORF">TEGL_23400</name>
</gene>
<evidence type="ECO:0000256" key="7">
    <source>
        <dbReference type="ARBA" id="ARBA00023136"/>
    </source>
</evidence>
<evidence type="ECO:0000256" key="5">
    <source>
        <dbReference type="ARBA" id="ARBA00022692"/>
    </source>
</evidence>
<dbReference type="PANTHER" id="PTHR43357:SF3">
    <property type="entry name" value="FE(3+)-TRANSPORT SYSTEM PERMEASE PROTEIN FBPB 2"/>
    <property type="match status" value="1"/>
</dbReference>
<keyword evidence="7 8" id="KW-0472">Membrane</keyword>
<dbReference type="PROSITE" id="PS50928">
    <property type="entry name" value="ABC_TM1"/>
    <property type="match status" value="2"/>
</dbReference>
<keyword evidence="4" id="KW-0997">Cell inner membrane</keyword>
<comment type="similarity">
    <text evidence="8">Belongs to the binding-protein-dependent transport system permease family.</text>
</comment>
<accession>A0ABZ2EVI5</accession>
<name>A0ABZ2EVI5_9FIRM</name>
<dbReference type="SUPFAM" id="SSF161098">
    <property type="entry name" value="MetI-like"/>
    <property type="match status" value="2"/>
</dbReference>
<feature type="domain" description="ABC transmembrane type-1" evidence="9">
    <location>
        <begin position="51"/>
        <end position="254"/>
    </location>
</feature>
<feature type="transmembrane region" description="Helical" evidence="8">
    <location>
        <begin position="140"/>
        <end position="161"/>
    </location>
</feature>
<feature type="transmembrane region" description="Helical" evidence="8">
    <location>
        <begin position="326"/>
        <end position="348"/>
    </location>
</feature>
<keyword evidence="11" id="KW-1185">Reference proteome</keyword>
<comment type="subcellular location">
    <subcellularLocation>
        <location evidence="1">Cell inner membrane</location>
        <topology evidence="1">Multi-pass membrane protein</topology>
    </subcellularLocation>
    <subcellularLocation>
        <location evidence="8">Cell membrane</location>
        <topology evidence="8">Multi-pass membrane protein</topology>
    </subcellularLocation>
</comment>
<feature type="transmembrane region" description="Helical" evidence="8">
    <location>
        <begin position="407"/>
        <end position="426"/>
    </location>
</feature>
<organism evidence="10 11">
    <name type="scientific">Terrisporobacter glycolicus ATCC 14880 = DSM 1288</name>
    <dbReference type="NCBI Taxonomy" id="1121315"/>
    <lineage>
        <taxon>Bacteria</taxon>
        <taxon>Bacillati</taxon>
        <taxon>Bacillota</taxon>
        <taxon>Clostridia</taxon>
        <taxon>Peptostreptococcales</taxon>
        <taxon>Peptostreptococcaceae</taxon>
        <taxon>Terrisporobacter</taxon>
    </lineage>
</organism>
<feature type="domain" description="ABC transmembrane type-1" evidence="9">
    <location>
        <begin position="327"/>
        <end position="533"/>
    </location>
</feature>
<dbReference type="InterPro" id="IPR000515">
    <property type="entry name" value="MetI-like"/>
</dbReference>
<feature type="transmembrane region" description="Helical" evidence="8">
    <location>
        <begin position="469"/>
        <end position="491"/>
    </location>
</feature>
<evidence type="ECO:0000313" key="10">
    <source>
        <dbReference type="EMBL" id="WWD83920.1"/>
    </source>
</evidence>
<dbReference type="PANTHER" id="PTHR43357">
    <property type="entry name" value="INNER MEMBRANE ABC TRANSPORTER PERMEASE PROTEIN YDCV"/>
    <property type="match status" value="1"/>
</dbReference>
<feature type="transmembrane region" description="Helical" evidence="8">
    <location>
        <begin position="57"/>
        <end position="79"/>
    </location>
</feature>
<evidence type="ECO:0000256" key="3">
    <source>
        <dbReference type="ARBA" id="ARBA00022475"/>
    </source>
</evidence>
<evidence type="ECO:0000259" key="9">
    <source>
        <dbReference type="PROSITE" id="PS50928"/>
    </source>
</evidence>
<dbReference type="Gene3D" id="1.10.3720.10">
    <property type="entry name" value="MetI-like"/>
    <property type="match status" value="2"/>
</dbReference>
<evidence type="ECO:0000256" key="1">
    <source>
        <dbReference type="ARBA" id="ARBA00004429"/>
    </source>
</evidence>
<sequence length="544" mass="61592">MKKIKFNGWALLSTIFMLMIVLPNIDVIVHLFQKPNENWYHIKEYLLQDYIKNTITIALYTGIFTMIIGTSLAWLVSAYEFPMRKFYRWALALPLAIPPYIAAYTYAGMLGYTGGIQTFLRNKLNMEVNQKYFDIMSMEGAIFIFTIFLLPYVYMVVRAYLEKQAASLVESARMLGENAIGVFLRVVVPISRGVIVAGVTLVVLEVLSDYGVVSYFGIQTFSTAIFKSWFSMSDVDSAIRLAGILIVGVFIVMTSEKLLRGRKRYSSTNTKVRPLTRKKLTGMKAALAFLSCFIIFALGFLIPTLQLLKWAFMSYSKVLNMDFFNLVYNSIWIAGVSSLLVIVMALIIGNYTRINNNLLSKLYSKITLIGYSIPGAVVAITIVLFFVDIDNKMSWLYKIFDPNAPTLLLSMSLVMLVFAYMIRFLAVGYQSIEGGFDKIGKKFYEASRTLGYSRTKTFFRVDLPMIRPAIVSGFALVLVDIIKELPLALLLRPFNFNTLATKVFEYANDEMIVEASVPSLLIILVSFIAIYMLYKVGDKEEENA</sequence>
<evidence type="ECO:0000256" key="8">
    <source>
        <dbReference type="RuleBase" id="RU363032"/>
    </source>
</evidence>
<reference evidence="10 11" key="1">
    <citation type="journal article" date="2023" name="PLoS ONE">
        <title>Genome-based metabolic and phylogenomic analysis of three Terrisporobacter species.</title>
        <authorList>
            <person name="Boer T."/>
            <person name="Bengelsdorf F.R."/>
            <person name="Bomeke M."/>
            <person name="Daniel R."/>
            <person name="Poehlein A."/>
        </authorList>
    </citation>
    <scope>NUCLEOTIDE SEQUENCE [LARGE SCALE GENOMIC DNA]</scope>
    <source>
        <strain evidence="10 11">DSM 1288</strain>
    </source>
</reference>
<keyword evidence="2 8" id="KW-0813">Transport</keyword>
<feature type="transmembrane region" description="Helical" evidence="8">
    <location>
        <begin position="285"/>
        <end position="306"/>
    </location>
</feature>
<feature type="transmembrane region" description="Helical" evidence="8">
    <location>
        <begin position="368"/>
        <end position="387"/>
    </location>
</feature>
<dbReference type="Pfam" id="PF00528">
    <property type="entry name" value="BPD_transp_1"/>
    <property type="match status" value="2"/>
</dbReference>
<feature type="transmembrane region" description="Helical" evidence="8">
    <location>
        <begin position="182"/>
        <end position="204"/>
    </location>
</feature>
<evidence type="ECO:0000256" key="2">
    <source>
        <dbReference type="ARBA" id="ARBA00022448"/>
    </source>
</evidence>
<protein>
    <recommendedName>
        <fullName evidence="9">ABC transmembrane type-1 domain-containing protein</fullName>
    </recommendedName>
</protein>
<dbReference type="CDD" id="cd06261">
    <property type="entry name" value="TM_PBP2"/>
    <property type="match status" value="2"/>
</dbReference>